<dbReference type="EMBL" id="LWQT01000044">
    <property type="protein sequence ID" value="OAN52319.1"/>
    <property type="molecule type" value="Genomic_DNA"/>
</dbReference>
<dbReference type="GO" id="GO:0070475">
    <property type="term" value="P:rRNA base methylation"/>
    <property type="evidence" value="ECO:0007669"/>
    <property type="project" value="TreeGrafter"/>
</dbReference>
<feature type="domain" description="TRAM" evidence="8">
    <location>
        <begin position="18"/>
        <end position="76"/>
    </location>
</feature>
<dbReference type="Gene3D" id="3.40.50.150">
    <property type="entry name" value="Vaccinia Virus protein VP39"/>
    <property type="match status" value="1"/>
</dbReference>
<dbReference type="PROSITE" id="PS01231">
    <property type="entry name" value="TRMA_2"/>
    <property type="match status" value="1"/>
</dbReference>
<protein>
    <submittedName>
        <fullName evidence="9">SAM-dependent methyltransferase</fullName>
    </submittedName>
</protein>
<dbReference type="PANTHER" id="PTHR11061">
    <property type="entry name" value="RNA M5U METHYLTRANSFERASE"/>
    <property type="match status" value="1"/>
</dbReference>
<feature type="binding site" evidence="6">
    <location>
        <position position="326"/>
    </location>
    <ligand>
        <name>S-adenosyl-L-methionine</name>
        <dbReference type="ChEBI" id="CHEBI:59789"/>
    </ligand>
</feature>
<keyword evidence="10" id="KW-1185">Reference proteome</keyword>
<proteinExistence type="inferred from homology"/>
<dbReference type="InterPro" id="IPR030391">
    <property type="entry name" value="MeTrfase_TrmA_CS"/>
</dbReference>
<dbReference type="GO" id="GO:0051539">
    <property type="term" value="F:4 iron, 4 sulfur cluster binding"/>
    <property type="evidence" value="ECO:0007669"/>
    <property type="project" value="UniProtKB-KW"/>
</dbReference>
<evidence type="ECO:0000313" key="10">
    <source>
        <dbReference type="Proteomes" id="UP000078428"/>
    </source>
</evidence>
<evidence type="ECO:0000256" key="4">
    <source>
        <dbReference type="ARBA" id="ARBA00022691"/>
    </source>
</evidence>
<dbReference type="PROSITE" id="PS50926">
    <property type="entry name" value="TRAM"/>
    <property type="match status" value="1"/>
</dbReference>
<keyword evidence="1" id="KW-0479">Metal-binding</keyword>
<feature type="active site" description="Nucleophile" evidence="6">
    <location>
        <position position="403"/>
    </location>
</feature>
<reference evidence="9 10" key="1">
    <citation type="submission" date="2016-04" db="EMBL/GenBank/DDBJ databases">
        <title>Draft genome sequence of freshwater magnetotactic bacteria Magnetospirillum marisnigri SP-1 and Magnetospirillum moscoviense BB-1.</title>
        <authorList>
            <person name="Koziaeva V."/>
            <person name="Dziuba M.V."/>
            <person name="Ivanov T.M."/>
            <person name="Kuznetsov B."/>
            <person name="Grouzdev D.S."/>
        </authorList>
    </citation>
    <scope>NUCLEOTIDE SEQUENCE [LARGE SCALE GENOMIC DNA]</scope>
    <source>
        <strain evidence="9 10">SP-1</strain>
    </source>
</reference>
<dbReference type="RefSeq" id="WP_245651106.1">
    <property type="nucleotide sequence ID" value="NZ_LWQT01000044.1"/>
</dbReference>
<dbReference type="InterPro" id="IPR012340">
    <property type="entry name" value="NA-bd_OB-fold"/>
</dbReference>
<dbReference type="SUPFAM" id="SSF53335">
    <property type="entry name" value="S-adenosyl-L-methionine-dependent methyltransferases"/>
    <property type="match status" value="1"/>
</dbReference>
<dbReference type="Proteomes" id="UP000078428">
    <property type="component" value="Unassembled WGS sequence"/>
</dbReference>
<keyword evidence="5" id="KW-0411">Iron-sulfur</keyword>
<keyword evidence="1" id="KW-0408">Iron</keyword>
<evidence type="ECO:0000256" key="5">
    <source>
        <dbReference type="ARBA" id="ARBA00023014"/>
    </source>
</evidence>
<feature type="binding site" evidence="6">
    <location>
        <position position="306"/>
    </location>
    <ligand>
        <name>S-adenosyl-L-methionine</name>
        <dbReference type="ChEBI" id="CHEBI:59789"/>
    </ligand>
</feature>
<evidence type="ECO:0000256" key="1">
    <source>
        <dbReference type="ARBA" id="ARBA00022485"/>
    </source>
</evidence>
<feature type="region of interest" description="Disordered" evidence="7">
    <location>
        <begin position="1"/>
        <end position="21"/>
    </location>
</feature>
<dbReference type="GO" id="GO:0070041">
    <property type="term" value="F:rRNA (uridine-C5-)-methyltransferase activity"/>
    <property type="evidence" value="ECO:0007669"/>
    <property type="project" value="TreeGrafter"/>
</dbReference>
<evidence type="ECO:0000256" key="3">
    <source>
        <dbReference type="ARBA" id="ARBA00022679"/>
    </source>
</evidence>
<gene>
    <name evidence="9" type="ORF">A6A04_01090</name>
</gene>
<dbReference type="PROSITE" id="PS51687">
    <property type="entry name" value="SAM_MT_RNA_M5U"/>
    <property type="match status" value="1"/>
</dbReference>
<dbReference type="STRING" id="1285242.A6A04_01090"/>
<evidence type="ECO:0000256" key="6">
    <source>
        <dbReference type="PROSITE-ProRule" id="PRU01024"/>
    </source>
</evidence>
<dbReference type="InterPro" id="IPR010280">
    <property type="entry name" value="U5_MeTrfase_fam"/>
</dbReference>
<dbReference type="Gene3D" id="2.40.50.1070">
    <property type="match status" value="1"/>
</dbReference>
<keyword evidence="4 6" id="KW-0949">S-adenosyl-L-methionine</keyword>
<name>A0A178MS36_9PROT</name>
<dbReference type="Pfam" id="PF05958">
    <property type="entry name" value="tRNA_U5-meth_tr"/>
    <property type="match status" value="1"/>
</dbReference>
<dbReference type="AlphaFoldDB" id="A0A178MS36"/>
<organism evidence="9 10">
    <name type="scientific">Paramagnetospirillum marisnigri</name>
    <dbReference type="NCBI Taxonomy" id="1285242"/>
    <lineage>
        <taxon>Bacteria</taxon>
        <taxon>Pseudomonadati</taxon>
        <taxon>Pseudomonadota</taxon>
        <taxon>Alphaproteobacteria</taxon>
        <taxon>Rhodospirillales</taxon>
        <taxon>Magnetospirillaceae</taxon>
        <taxon>Paramagnetospirillum</taxon>
    </lineage>
</organism>
<evidence type="ECO:0000256" key="2">
    <source>
        <dbReference type="ARBA" id="ARBA00022603"/>
    </source>
</evidence>
<dbReference type="SUPFAM" id="SSF50249">
    <property type="entry name" value="Nucleic acid-binding proteins"/>
    <property type="match status" value="1"/>
</dbReference>
<keyword evidence="1" id="KW-0004">4Fe-4S</keyword>
<feature type="binding site" evidence="6">
    <location>
        <position position="372"/>
    </location>
    <ligand>
        <name>S-adenosyl-L-methionine</name>
        <dbReference type="ChEBI" id="CHEBI:59789"/>
    </ligand>
</feature>
<sequence length="445" mass="47253">MSKPPRRRPHQARKSRAAPPAARMAELCIESVGARGDGQATLDGETVFVPFTVTGDTVVARIEGRRGEGLTAGLIEVLEPGPDRVTAPCPHYGRCGGCSLQHLADDAYEAWKRDLLAVPLARQGLGEVPVAPLLRIPPASRRRAAFAFARTKGTAVIGFNARASHTVIDLERCLLLEPALIALLTPLRLMLARIVPEGTGGDVIATLTEGGLDVLVEAEARLDLFEREALAAFAEQADLARLHWRRPGAGFVEPIARRRPAEVHFRGVPVEPAPGSFLQPTRGGELAIAGLVIEAVAGHGPVLDLYAGCGSFTVPLSLSAPVHAVEGEQAPLAALDAAGRRSGLPITTEVRDLARRPLAPHDLIPYRAVVMDPPRAGAAPQAAELAKPPSPKGGPRLLVMVSCNPATLARDLRILADGGWRVDSVTPIDQFPWSAHLEAVAILRR</sequence>
<evidence type="ECO:0000313" key="9">
    <source>
        <dbReference type="EMBL" id="OAN52319.1"/>
    </source>
</evidence>
<dbReference type="InterPro" id="IPR029063">
    <property type="entry name" value="SAM-dependent_MTases_sf"/>
</dbReference>
<comment type="caution">
    <text evidence="9">The sequence shown here is derived from an EMBL/GenBank/DDBJ whole genome shotgun (WGS) entry which is preliminary data.</text>
</comment>
<keyword evidence="2 6" id="KW-0489">Methyltransferase</keyword>
<evidence type="ECO:0000256" key="7">
    <source>
        <dbReference type="SAM" id="MobiDB-lite"/>
    </source>
</evidence>
<evidence type="ECO:0000259" key="8">
    <source>
        <dbReference type="PROSITE" id="PS50926"/>
    </source>
</evidence>
<feature type="compositionally biased region" description="Basic residues" evidence="7">
    <location>
        <begin position="1"/>
        <end position="16"/>
    </location>
</feature>
<accession>A0A178MS36</accession>
<dbReference type="InterPro" id="IPR002792">
    <property type="entry name" value="TRAM_dom"/>
</dbReference>
<feature type="binding site" evidence="6">
    <location>
        <position position="279"/>
    </location>
    <ligand>
        <name>S-adenosyl-L-methionine</name>
        <dbReference type="ChEBI" id="CHEBI:59789"/>
    </ligand>
</feature>
<dbReference type="Gene3D" id="2.40.50.140">
    <property type="entry name" value="Nucleic acid-binding proteins"/>
    <property type="match status" value="1"/>
</dbReference>
<dbReference type="PANTHER" id="PTHR11061:SF49">
    <property type="entry name" value="23S RRNA (URACIL(1939)-C(5))-METHYLTRANSFERASE RLMD"/>
    <property type="match status" value="1"/>
</dbReference>
<keyword evidence="3 6" id="KW-0808">Transferase</keyword>
<comment type="similarity">
    <text evidence="6">Belongs to the class I-like SAM-binding methyltransferase superfamily. RNA M5U methyltransferase family.</text>
</comment>